<feature type="chain" id="PRO_5045264070" evidence="1">
    <location>
        <begin position="22"/>
        <end position="186"/>
    </location>
</feature>
<proteinExistence type="predicted"/>
<keyword evidence="1" id="KW-0732">Signal</keyword>
<dbReference type="RefSeq" id="WP_167918627.1">
    <property type="nucleotide sequence ID" value="NZ_JAAVJS010000017.1"/>
</dbReference>
<sequence length="186" mass="20897">MKNRIVLIALAVLLLPLTALAQKDIFEKYSDNNDVTYVNIKPKMFQMIAKIGIDTDDAEAKAYMDMVKSITSFKTIVTDNQSISGDIAKWVKSKSSSLEELMEVKDDGTNVNFYVKEGKDADHVKELLIFVNGIDKVMEEKIEINGKERRIETVVVSLTGDIDLNEISKLTDKMNIPGGKHLEKNK</sequence>
<accession>A0ABX1DCY6</accession>
<feature type="signal peptide" evidence="1">
    <location>
        <begin position="1"/>
        <end position="21"/>
    </location>
</feature>
<dbReference type="InterPro" id="IPR025348">
    <property type="entry name" value="DUF4252"/>
</dbReference>
<evidence type="ECO:0000256" key="1">
    <source>
        <dbReference type="SAM" id="SignalP"/>
    </source>
</evidence>
<keyword evidence="3" id="KW-1185">Reference proteome</keyword>
<dbReference type="EMBL" id="JAAVJS010000017">
    <property type="protein sequence ID" value="NJX16217.1"/>
    <property type="molecule type" value="Genomic_DNA"/>
</dbReference>
<protein>
    <submittedName>
        <fullName evidence="2">DUF4252 domain-containing protein</fullName>
    </submittedName>
</protein>
<reference evidence="2 3" key="1">
    <citation type="submission" date="2020-03" db="EMBL/GenBank/DDBJ databases">
        <title>Tamlana sp. nov, isolated from XXX.</title>
        <authorList>
            <person name="Cao W.R."/>
        </authorList>
    </citation>
    <scope>NUCLEOTIDE SEQUENCE [LARGE SCALE GENOMIC DNA]</scope>
    <source>
        <strain evidence="2 3">HST1-43</strain>
    </source>
</reference>
<gene>
    <name evidence="2" type="ORF">HC176_12040</name>
</gene>
<dbReference type="Proteomes" id="UP000760545">
    <property type="component" value="Unassembled WGS sequence"/>
</dbReference>
<name>A0ABX1DCY6_9FLAO</name>
<evidence type="ECO:0000313" key="2">
    <source>
        <dbReference type="EMBL" id="NJX16217.1"/>
    </source>
</evidence>
<organism evidence="2 3">
    <name type="scientific">Tamlana crocina</name>
    <dbReference type="NCBI Taxonomy" id="393006"/>
    <lineage>
        <taxon>Bacteria</taxon>
        <taxon>Pseudomonadati</taxon>
        <taxon>Bacteroidota</taxon>
        <taxon>Flavobacteriia</taxon>
        <taxon>Flavobacteriales</taxon>
        <taxon>Flavobacteriaceae</taxon>
        <taxon>Tamlana</taxon>
    </lineage>
</organism>
<evidence type="ECO:0000313" key="3">
    <source>
        <dbReference type="Proteomes" id="UP000760545"/>
    </source>
</evidence>
<comment type="caution">
    <text evidence="2">The sequence shown here is derived from an EMBL/GenBank/DDBJ whole genome shotgun (WGS) entry which is preliminary data.</text>
</comment>
<dbReference type="Pfam" id="PF14060">
    <property type="entry name" value="DUF4252"/>
    <property type="match status" value="1"/>
</dbReference>